<dbReference type="SUPFAM" id="SSF51658">
    <property type="entry name" value="Xylose isomerase-like"/>
    <property type="match status" value="1"/>
</dbReference>
<evidence type="ECO:0000313" key="2">
    <source>
        <dbReference type="EMBL" id="KAA5830627.1"/>
    </source>
</evidence>
<accession>A0A5M7BR04</accession>
<dbReference type="InterPro" id="IPR047715">
    <property type="entry name" value="EboA_dom"/>
</dbReference>
<gene>
    <name evidence="2" type="ORF">F1721_22495</name>
</gene>
<dbReference type="Proteomes" id="UP000323946">
    <property type="component" value="Unassembled WGS sequence"/>
</dbReference>
<proteinExistence type="predicted"/>
<dbReference type="RefSeq" id="WP_150068726.1">
    <property type="nucleotide sequence ID" value="NZ_VWPH01000010.1"/>
</dbReference>
<comment type="caution">
    <text evidence="2">The sequence shown here is derived from an EMBL/GenBank/DDBJ whole genome shotgun (WGS) entry which is preliminary data.</text>
</comment>
<dbReference type="Gene3D" id="3.20.20.150">
    <property type="entry name" value="Divalent-metal-dependent TIM barrel enzymes"/>
    <property type="match status" value="1"/>
</dbReference>
<dbReference type="PANTHER" id="PTHR12110">
    <property type="entry name" value="HYDROXYPYRUVATE ISOMERASE"/>
    <property type="match status" value="1"/>
</dbReference>
<keyword evidence="2" id="KW-0413">Isomerase</keyword>
<dbReference type="NCBIfam" id="NF035938">
    <property type="entry name" value="EboA_domain"/>
    <property type="match status" value="1"/>
</dbReference>
<keyword evidence="3" id="KW-1185">Reference proteome</keyword>
<dbReference type="PANTHER" id="PTHR12110:SF52">
    <property type="entry name" value="XYLOSE ISOMERASE"/>
    <property type="match status" value="1"/>
</dbReference>
<name>A0A5M7BR04_SACHI</name>
<feature type="domain" description="Xylose isomerase-like TIM barrel" evidence="1">
    <location>
        <begin position="23"/>
        <end position="274"/>
    </location>
</feature>
<dbReference type="OrthoDB" id="1900402at2"/>
<dbReference type="InterPro" id="IPR050312">
    <property type="entry name" value="IolE/XylAMocC-like"/>
</dbReference>
<protein>
    <submittedName>
        <fullName evidence="2">Sugar phosphate isomerase/epimerase</fullName>
    </submittedName>
</protein>
<dbReference type="InterPro" id="IPR036237">
    <property type="entry name" value="Xyl_isomerase-like_sf"/>
</dbReference>
<dbReference type="Pfam" id="PF01261">
    <property type="entry name" value="AP_endonuc_2"/>
    <property type="match status" value="1"/>
</dbReference>
<dbReference type="EMBL" id="VWPH01000010">
    <property type="protein sequence ID" value="KAA5830627.1"/>
    <property type="molecule type" value="Genomic_DNA"/>
</dbReference>
<evidence type="ECO:0000313" key="3">
    <source>
        <dbReference type="Proteomes" id="UP000323946"/>
    </source>
</evidence>
<evidence type="ECO:0000259" key="1">
    <source>
        <dbReference type="Pfam" id="PF01261"/>
    </source>
</evidence>
<dbReference type="GO" id="GO:0016853">
    <property type="term" value="F:isomerase activity"/>
    <property type="evidence" value="ECO:0007669"/>
    <property type="project" value="UniProtKB-KW"/>
</dbReference>
<reference evidence="2 3" key="1">
    <citation type="submission" date="2019-09" db="EMBL/GenBank/DDBJ databases">
        <title>Draft genome sequence of the thermophilic Saccharopolyspora hirsuta VKM Ac-666T.</title>
        <authorList>
            <person name="Lobastova T.G."/>
            <person name="Fokina V."/>
            <person name="Bragin E.Y."/>
            <person name="Shtratnikova V.Y."/>
            <person name="Starodumova I.P."/>
            <person name="Tarlachkov S.V."/>
            <person name="Donova M.V."/>
        </authorList>
    </citation>
    <scope>NUCLEOTIDE SEQUENCE [LARGE SCALE GENOMIC DNA]</scope>
    <source>
        <strain evidence="2 3">VKM Ac-666</strain>
    </source>
</reference>
<organism evidence="2 3">
    <name type="scientific">Saccharopolyspora hirsuta</name>
    <dbReference type="NCBI Taxonomy" id="1837"/>
    <lineage>
        <taxon>Bacteria</taxon>
        <taxon>Bacillati</taxon>
        <taxon>Actinomycetota</taxon>
        <taxon>Actinomycetes</taxon>
        <taxon>Pseudonocardiales</taxon>
        <taxon>Pseudonocardiaceae</taxon>
        <taxon>Saccharopolyspora</taxon>
    </lineage>
</organism>
<dbReference type="AlphaFoldDB" id="A0A5M7BR04"/>
<sequence>MSGYALGYGTNGFADHRLPDALEVIAELGYTAVAMTLDHPHLDPFARDLAAQVDRVAAKLSDLGLRCVVETGARYLLDPRRKHHPTLLCDEPGPRLELLTRAVRIAGDLGAECTSFWSGARPPGVTPETAWHRLVHGVAEVLEEADRRRVRLGFEPEPGMFVERLDDLFRLRSELGEPDRLGITLDVGHVVAVESDDIASCLRRSAPHLVNVQLDDMRTGVHEHLEFGAGEVDLVATLATLTEIGYTGVAAVELPRHSHAAPAVADRSMSALRAAAVAAHPWVRAAEERIGADPTAIRSLFPAAGRHVGRGPLRPEVDPSGLVHGTTDDHARTRLLAVLAEARPDDLAAEVVDLHDFGDGAERRGVLRGLSALPGIAGATRQLLESALRSNDPRLVVAALSGPAAAELDQHSWRHGVLKCLFLGVPLEAVADLERRSDAELARMVADYATERRAAGRSVPADVHRFPAATTGA</sequence>
<dbReference type="InterPro" id="IPR013022">
    <property type="entry name" value="Xyl_isomerase-like_TIM-brl"/>
</dbReference>
<dbReference type="SMR" id="A0A5M7BR04"/>